<keyword evidence="3" id="KW-0436">Ligase</keyword>
<dbReference type="PANTHER" id="PTHR43767:SF1">
    <property type="entry name" value="NONRIBOSOMAL PEPTIDE SYNTHASE PES1 (EUROFUNG)-RELATED"/>
    <property type="match status" value="1"/>
</dbReference>
<protein>
    <submittedName>
        <fullName evidence="3">Fatty acid CoA ligase</fullName>
    </submittedName>
</protein>
<gene>
    <name evidence="3" type="ORF">SCA03_35580</name>
</gene>
<dbReference type="InterPro" id="IPR042099">
    <property type="entry name" value="ANL_N_sf"/>
</dbReference>
<dbReference type="Gene3D" id="3.40.50.12780">
    <property type="entry name" value="N-terminal domain of ligase-like"/>
    <property type="match status" value="1"/>
</dbReference>
<dbReference type="Proteomes" id="UP000319210">
    <property type="component" value="Unassembled WGS sequence"/>
</dbReference>
<proteinExistence type="predicted"/>
<comment type="caution">
    <text evidence="3">The sequence shown here is derived from an EMBL/GenBank/DDBJ whole genome shotgun (WGS) entry which is preliminary data.</text>
</comment>
<dbReference type="InterPro" id="IPR020845">
    <property type="entry name" value="AMP-binding_CS"/>
</dbReference>
<dbReference type="OrthoDB" id="9803968at2"/>
<dbReference type="InterPro" id="IPR050237">
    <property type="entry name" value="ATP-dep_AMP-bd_enzyme"/>
</dbReference>
<dbReference type="GO" id="GO:0016878">
    <property type="term" value="F:acid-thiol ligase activity"/>
    <property type="evidence" value="ECO:0007669"/>
    <property type="project" value="UniProtKB-ARBA"/>
</dbReference>
<keyword evidence="4" id="KW-1185">Reference proteome</keyword>
<accession>A0A4Y3R260</accession>
<evidence type="ECO:0000313" key="3">
    <source>
        <dbReference type="EMBL" id="GEB51007.1"/>
    </source>
</evidence>
<dbReference type="InterPro" id="IPR045851">
    <property type="entry name" value="AMP-bd_C_sf"/>
</dbReference>
<dbReference type="PANTHER" id="PTHR43767">
    <property type="entry name" value="LONG-CHAIN-FATTY-ACID--COA LIGASE"/>
    <property type="match status" value="1"/>
</dbReference>
<dbReference type="Pfam" id="PF13193">
    <property type="entry name" value="AMP-binding_C"/>
    <property type="match status" value="1"/>
</dbReference>
<dbReference type="SUPFAM" id="SSF56801">
    <property type="entry name" value="Acetyl-CoA synthetase-like"/>
    <property type="match status" value="1"/>
</dbReference>
<evidence type="ECO:0000259" key="2">
    <source>
        <dbReference type="Pfam" id="PF13193"/>
    </source>
</evidence>
<dbReference type="RefSeq" id="WP_086814961.1">
    <property type="nucleotide sequence ID" value="NZ_BJMM01000017.1"/>
</dbReference>
<feature type="domain" description="AMP-binding enzyme C-terminal" evidence="2">
    <location>
        <begin position="433"/>
        <end position="506"/>
    </location>
</feature>
<dbReference type="Gene3D" id="3.30.300.30">
    <property type="match status" value="1"/>
</dbReference>
<feature type="domain" description="AMP-dependent synthetase/ligase" evidence="1">
    <location>
        <begin position="20"/>
        <end position="377"/>
    </location>
</feature>
<dbReference type="PROSITE" id="PS00455">
    <property type="entry name" value="AMP_BINDING"/>
    <property type="match status" value="1"/>
</dbReference>
<dbReference type="InterPro" id="IPR025110">
    <property type="entry name" value="AMP-bd_C"/>
</dbReference>
<reference evidence="3 4" key="1">
    <citation type="submission" date="2019-06" db="EMBL/GenBank/DDBJ databases">
        <title>Whole genome shotgun sequence of Streptomyces cacaoi subsp. cacaoi NBRC 12748.</title>
        <authorList>
            <person name="Hosoyama A."/>
            <person name="Uohara A."/>
            <person name="Ohji S."/>
            <person name="Ichikawa N."/>
        </authorList>
    </citation>
    <scope>NUCLEOTIDE SEQUENCE [LARGE SCALE GENOMIC DNA]</scope>
    <source>
        <strain evidence="3 4">NBRC 12748</strain>
    </source>
</reference>
<name>A0A4Y3R260_STRCI</name>
<dbReference type="EMBL" id="BJMM01000017">
    <property type="protein sequence ID" value="GEB51007.1"/>
    <property type="molecule type" value="Genomic_DNA"/>
</dbReference>
<evidence type="ECO:0000313" key="4">
    <source>
        <dbReference type="Proteomes" id="UP000319210"/>
    </source>
</evidence>
<dbReference type="InterPro" id="IPR000873">
    <property type="entry name" value="AMP-dep_synth/lig_dom"/>
</dbReference>
<evidence type="ECO:0000259" key="1">
    <source>
        <dbReference type="Pfam" id="PF00501"/>
    </source>
</evidence>
<dbReference type="AlphaFoldDB" id="A0A4Y3R260"/>
<dbReference type="Pfam" id="PF00501">
    <property type="entry name" value="AMP-binding"/>
    <property type="match status" value="1"/>
</dbReference>
<organism evidence="3 4">
    <name type="scientific">Streptomyces cacaoi</name>
    <dbReference type="NCBI Taxonomy" id="1898"/>
    <lineage>
        <taxon>Bacteria</taxon>
        <taxon>Bacillati</taxon>
        <taxon>Actinomycetota</taxon>
        <taxon>Actinomycetes</taxon>
        <taxon>Kitasatosporales</taxon>
        <taxon>Streptomycetaceae</taxon>
        <taxon>Streptomyces</taxon>
    </lineage>
</organism>
<sequence length="521" mass="56039">MNDVTDSENYTVPVLRELSARGERDVLVMGERRISGTEAVDTVLRCAAALRESGVAEGDGVALFVENSPEAVLLQLAVHFAGCRLVFVPPEPGNSELEALLRRADVAMLLFDPVFEDRVRWITDRMDVPRLHGIGPSALAPDFLTAASGTALLPEGGAADGRHLATLLYTGGTTGVPKLVVHRSGYYGLYAEAAATFAEDAEDPDGAAMLVCTLVTHSSGHSAFLVGFLTGQTVVLLRTFDADAAVRALERERITGAVLVTPMLYELLDHPDCLPGRFPALSRITYAGAAASPARLRQALACFGPVLHQIYGASENGLVTQLLPEEHDLDRPGLLASCGRPAPGVEVELRDEEGKPVPEGRPGELYVRSHTVMEGYWKDPARTAEVLDDEGWFRSGDIARRDEDGYLYLVDRARDIIVTGRTADNVYSRLLDDFLTEQPGIKEAAAIGLPGADDRETVHVVLVPRDPAEEPDLPRLTRDIVDALGELYTPASYSVTGSLPRTAVGKTDKKALRTALLTAGS</sequence>